<name>A0ABY0T0H8_9RHOB</name>
<gene>
    <name evidence="1" type="ORF">SAMN04488512_1571</name>
</gene>
<dbReference type="EMBL" id="FNJD01000057">
    <property type="protein sequence ID" value="SDP80129.1"/>
    <property type="molecule type" value="Genomic_DNA"/>
</dbReference>
<dbReference type="Proteomes" id="UP000198646">
    <property type="component" value="Unassembled WGS sequence"/>
</dbReference>
<sequence length="58" mass="6074">MGLGAIYGESARTVGATAVSGVWLAVRMTAETITEGSEYADTAVHLVMLADVFRAAER</sequence>
<evidence type="ECO:0000313" key="1">
    <source>
        <dbReference type="EMBL" id="SDP80129.1"/>
    </source>
</evidence>
<proteinExistence type="predicted"/>
<organism evidence="1 2">
    <name type="scientific">Sulfitobacter litoralis</name>
    <dbReference type="NCBI Taxonomy" id="335975"/>
    <lineage>
        <taxon>Bacteria</taxon>
        <taxon>Pseudomonadati</taxon>
        <taxon>Pseudomonadota</taxon>
        <taxon>Alphaproteobacteria</taxon>
        <taxon>Rhodobacterales</taxon>
        <taxon>Roseobacteraceae</taxon>
        <taxon>Sulfitobacter</taxon>
    </lineage>
</organism>
<keyword evidence="2" id="KW-1185">Reference proteome</keyword>
<comment type="caution">
    <text evidence="1">The sequence shown here is derived from an EMBL/GenBank/DDBJ whole genome shotgun (WGS) entry which is preliminary data.</text>
</comment>
<dbReference type="RefSeq" id="WP_167354588.1">
    <property type="nucleotide sequence ID" value="NZ_CAXBMM010000232.1"/>
</dbReference>
<protein>
    <submittedName>
        <fullName evidence="1">Uncharacterized protein</fullName>
    </submittedName>
</protein>
<reference evidence="1 2" key="1">
    <citation type="submission" date="2016-10" db="EMBL/GenBank/DDBJ databases">
        <authorList>
            <person name="Varghese N."/>
            <person name="Submissions S."/>
        </authorList>
    </citation>
    <scope>NUCLEOTIDE SEQUENCE [LARGE SCALE GENOMIC DNA]</scope>
    <source>
        <strain evidence="1 2">DSM 17584</strain>
    </source>
</reference>
<evidence type="ECO:0000313" key="2">
    <source>
        <dbReference type="Proteomes" id="UP000198646"/>
    </source>
</evidence>
<accession>A0ABY0T0H8</accession>